<evidence type="ECO:0000256" key="9">
    <source>
        <dbReference type="PROSITE-ProRule" id="PRU00124"/>
    </source>
</evidence>
<feature type="domain" description="VWFD" evidence="18">
    <location>
        <begin position="1145"/>
        <end position="1319"/>
    </location>
</feature>
<evidence type="ECO:0000256" key="12">
    <source>
        <dbReference type="SAM" id="SignalP"/>
    </source>
</evidence>
<evidence type="ECO:0000259" key="13">
    <source>
        <dbReference type="PROSITE" id="PS50022"/>
    </source>
</evidence>
<dbReference type="SMART" id="SM00215">
    <property type="entry name" value="VWC_out"/>
    <property type="match status" value="3"/>
</dbReference>
<feature type="domain" description="F5/8 type C" evidence="13">
    <location>
        <begin position="2240"/>
        <end position="2308"/>
    </location>
</feature>
<feature type="domain" description="VWFC" evidence="15">
    <location>
        <begin position="2129"/>
        <end position="2190"/>
    </location>
</feature>
<feature type="domain" description="EGF-like" evidence="14">
    <location>
        <begin position="438"/>
        <end position="470"/>
    </location>
</feature>
<dbReference type="SMART" id="SM00214">
    <property type="entry name" value="VWC"/>
    <property type="match status" value="2"/>
</dbReference>
<dbReference type="InterPro" id="IPR001846">
    <property type="entry name" value="VWF_type-D"/>
</dbReference>
<dbReference type="PROSITE" id="PS01208">
    <property type="entry name" value="VWFC_1"/>
    <property type="match status" value="1"/>
</dbReference>
<dbReference type="CDD" id="cd19941">
    <property type="entry name" value="TIL"/>
    <property type="match status" value="4"/>
</dbReference>
<dbReference type="Gene3D" id="2.60.120.260">
    <property type="entry name" value="Galactose-binding domain-like"/>
    <property type="match status" value="2"/>
</dbReference>
<dbReference type="PROSITE" id="PS50184">
    <property type="entry name" value="VWFC_2"/>
    <property type="match status" value="1"/>
</dbReference>
<dbReference type="InterPro" id="IPR036055">
    <property type="entry name" value="LDL_receptor-like_sf"/>
</dbReference>
<dbReference type="STRING" id="50429.A0A2B4SJG1"/>
<dbReference type="SMART" id="SM00192">
    <property type="entry name" value="LDLa"/>
    <property type="match status" value="1"/>
</dbReference>
<feature type="domain" description="VWFD" evidence="18">
    <location>
        <begin position="552"/>
        <end position="726"/>
    </location>
</feature>
<dbReference type="InterPro" id="IPR002919">
    <property type="entry name" value="TIL_dom"/>
</dbReference>
<feature type="disulfide bond" evidence="8">
    <location>
        <begin position="460"/>
        <end position="469"/>
    </location>
</feature>
<feature type="region of interest" description="Disordered" evidence="11">
    <location>
        <begin position="1762"/>
        <end position="1791"/>
    </location>
</feature>
<dbReference type="InterPro" id="IPR050780">
    <property type="entry name" value="Mucin_vWF_Thrombospondin_sf"/>
</dbReference>
<feature type="region of interest" description="Disordered" evidence="11">
    <location>
        <begin position="1928"/>
        <end position="1968"/>
    </location>
</feature>
<dbReference type="Pfam" id="PF00094">
    <property type="entry name" value="VWD"/>
    <property type="match status" value="3"/>
</dbReference>
<proteinExistence type="inferred from homology"/>
<dbReference type="InterPro" id="IPR036508">
    <property type="entry name" value="Chitin-bd_dom_sf"/>
</dbReference>
<feature type="domain" description="EMI" evidence="17">
    <location>
        <begin position="61"/>
        <end position="136"/>
    </location>
</feature>
<feature type="disulfide bond" evidence="8">
    <location>
        <begin position="397"/>
        <end position="406"/>
    </location>
</feature>
<evidence type="ECO:0000313" key="20">
    <source>
        <dbReference type="Proteomes" id="UP000225706"/>
    </source>
</evidence>
<feature type="domain" description="Chitin-binding type-2" evidence="16">
    <location>
        <begin position="473"/>
        <end position="529"/>
    </location>
</feature>
<dbReference type="SMART" id="SM00216">
    <property type="entry name" value="VWD"/>
    <property type="match status" value="3"/>
</dbReference>
<evidence type="ECO:0000256" key="7">
    <source>
        <dbReference type="ARBA" id="ARBA00023180"/>
    </source>
</evidence>
<comment type="subcellular location">
    <subcellularLocation>
        <location evidence="1">Secreted</location>
        <location evidence="1">Extracellular space</location>
    </subcellularLocation>
</comment>
<keyword evidence="20" id="KW-1185">Reference proteome</keyword>
<accession>A0A2B4SJG1</accession>
<gene>
    <name evidence="19" type="primary">VWF</name>
    <name evidence="19" type="ORF">AWC38_SpisGene6613</name>
</gene>
<evidence type="ECO:0000259" key="17">
    <source>
        <dbReference type="PROSITE" id="PS51041"/>
    </source>
</evidence>
<comment type="similarity">
    <text evidence="2">Belongs to the thrombospondin family.</text>
</comment>
<organism evidence="19 20">
    <name type="scientific">Stylophora pistillata</name>
    <name type="common">Smooth cauliflower coral</name>
    <dbReference type="NCBI Taxonomy" id="50429"/>
    <lineage>
        <taxon>Eukaryota</taxon>
        <taxon>Metazoa</taxon>
        <taxon>Cnidaria</taxon>
        <taxon>Anthozoa</taxon>
        <taxon>Hexacorallia</taxon>
        <taxon>Scleractinia</taxon>
        <taxon>Astrocoeniina</taxon>
        <taxon>Pocilloporidae</taxon>
        <taxon>Stylophora</taxon>
    </lineage>
</organism>
<dbReference type="SMART" id="SM01411">
    <property type="entry name" value="Ephrin_rec_like"/>
    <property type="match status" value="1"/>
</dbReference>
<protein>
    <submittedName>
        <fullName evidence="19">von Willebrand factor</fullName>
    </submittedName>
</protein>
<dbReference type="PROSITE" id="PS01209">
    <property type="entry name" value="LDLRA_1"/>
    <property type="match status" value="1"/>
</dbReference>
<dbReference type="PROSITE" id="PS51041">
    <property type="entry name" value="EMI"/>
    <property type="match status" value="1"/>
</dbReference>
<dbReference type="InterPro" id="IPR023415">
    <property type="entry name" value="LDLR_class-A_CS"/>
</dbReference>
<dbReference type="InterPro" id="IPR011489">
    <property type="entry name" value="EMI_domain"/>
</dbReference>
<dbReference type="Pfam" id="PF01826">
    <property type="entry name" value="TIL"/>
    <property type="match status" value="3"/>
</dbReference>
<feature type="domain" description="VWFD" evidence="18">
    <location>
        <begin position="750"/>
        <end position="956"/>
    </location>
</feature>
<feature type="coiled-coil region" evidence="10">
    <location>
        <begin position="2417"/>
        <end position="2465"/>
    </location>
</feature>
<dbReference type="CDD" id="cd00112">
    <property type="entry name" value="LDLa"/>
    <property type="match status" value="1"/>
</dbReference>
<keyword evidence="3 12" id="KW-0732">Signal</keyword>
<dbReference type="SUPFAM" id="SSF57424">
    <property type="entry name" value="LDL receptor-like module"/>
    <property type="match status" value="1"/>
</dbReference>
<dbReference type="Proteomes" id="UP000225706">
    <property type="component" value="Unassembled WGS sequence"/>
</dbReference>
<feature type="region of interest" description="Disordered" evidence="11">
    <location>
        <begin position="1827"/>
        <end position="1855"/>
    </location>
</feature>
<dbReference type="PROSITE" id="PS50022">
    <property type="entry name" value="FA58C_3"/>
    <property type="match status" value="1"/>
</dbReference>
<keyword evidence="4" id="KW-0677">Repeat</keyword>
<evidence type="ECO:0000259" key="15">
    <source>
        <dbReference type="PROSITE" id="PS50184"/>
    </source>
</evidence>
<feature type="compositionally biased region" description="Basic and acidic residues" evidence="11">
    <location>
        <begin position="1944"/>
        <end position="1953"/>
    </location>
</feature>
<dbReference type="Gene3D" id="2.10.25.10">
    <property type="entry name" value="Laminin"/>
    <property type="match status" value="5"/>
</dbReference>
<evidence type="ECO:0000256" key="5">
    <source>
        <dbReference type="ARBA" id="ARBA00022889"/>
    </source>
</evidence>
<dbReference type="PROSITE" id="PS01186">
    <property type="entry name" value="EGF_2"/>
    <property type="match status" value="2"/>
</dbReference>
<dbReference type="InterPro" id="IPR000421">
    <property type="entry name" value="FA58C"/>
</dbReference>
<evidence type="ECO:0000256" key="10">
    <source>
        <dbReference type="SAM" id="Coils"/>
    </source>
</evidence>
<dbReference type="Pfam" id="PF25024">
    <property type="entry name" value="EGF_TEN"/>
    <property type="match status" value="1"/>
</dbReference>
<comment type="caution">
    <text evidence="19">The sequence shown here is derived from an EMBL/GenBank/DDBJ whole genome shotgun (WGS) entry which is preliminary data.</text>
</comment>
<dbReference type="InterPro" id="IPR014853">
    <property type="entry name" value="VWF/SSPO/ZAN-like_Cys-rich_dom"/>
</dbReference>
<dbReference type="GO" id="GO:0008061">
    <property type="term" value="F:chitin binding"/>
    <property type="evidence" value="ECO:0007669"/>
    <property type="project" value="InterPro"/>
</dbReference>
<evidence type="ECO:0000256" key="2">
    <source>
        <dbReference type="ARBA" id="ARBA00009456"/>
    </source>
</evidence>
<feature type="domain" description="EGF-like" evidence="14">
    <location>
        <begin position="375"/>
        <end position="407"/>
    </location>
</feature>
<dbReference type="FunFam" id="2.10.25.10:FF:000020">
    <property type="entry name" value="Latent-transforming growth factor beta-binding protein 1"/>
    <property type="match status" value="1"/>
</dbReference>
<evidence type="ECO:0000256" key="6">
    <source>
        <dbReference type="ARBA" id="ARBA00023157"/>
    </source>
</evidence>
<dbReference type="SUPFAM" id="SSF49785">
    <property type="entry name" value="Galactose-binding domain-like"/>
    <property type="match status" value="1"/>
</dbReference>
<dbReference type="PROSITE" id="PS50940">
    <property type="entry name" value="CHIT_BIND_II"/>
    <property type="match status" value="1"/>
</dbReference>
<feature type="disulfide bond" evidence="8">
    <location>
        <begin position="379"/>
        <end position="389"/>
    </location>
</feature>
<dbReference type="PANTHER" id="PTHR11339:SF386">
    <property type="entry name" value="HEMOLECTIN, ISOFORM A"/>
    <property type="match status" value="1"/>
</dbReference>
<evidence type="ECO:0000256" key="11">
    <source>
        <dbReference type="SAM" id="MobiDB-lite"/>
    </source>
</evidence>
<dbReference type="Pfam" id="PF00093">
    <property type="entry name" value="VWC"/>
    <property type="match status" value="1"/>
</dbReference>
<dbReference type="SMART" id="SM00494">
    <property type="entry name" value="ChtBD2"/>
    <property type="match status" value="1"/>
</dbReference>
<dbReference type="EMBL" id="LSMT01000079">
    <property type="protein sequence ID" value="PFX28667.1"/>
    <property type="molecule type" value="Genomic_DNA"/>
</dbReference>
<feature type="chain" id="PRO_5013378520" evidence="12">
    <location>
        <begin position="31"/>
        <end position="2528"/>
    </location>
</feature>
<reference evidence="20" key="1">
    <citation type="journal article" date="2017" name="bioRxiv">
        <title>Comparative analysis of the genomes of Stylophora pistillata and Acropora digitifera provides evidence for extensive differences between species of corals.</title>
        <authorList>
            <person name="Voolstra C.R."/>
            <person name="Li Y."/>
            <person name="Liew Y.J."/>
            <person name="Baumgarten S."/>
            <person name="Zoccola D."/>
            <person name="Flot J.-F."/>
            <person name="Tambutte S."/>
            <person name="Allemand D."/>
            <person name="Aranda M."/>
        </authorList>
    </citation>
    <scope>NUCLEOTIDE SEQUENCE [LARGE SCALE GENOMIC DNA]</scope>
</reference>
<dbReference type="SUPFAM" id="SSF57625">
    <property type="entry name" value="Invertebrate chitin-binding proteins"/>
    <property type="match status" value="1"/>
</dbReference>
<dbReference type="InterPro" id="IPR002557">
    <property type="entry name" value="Chitin-bd_dom"/>
</dbReference>
<dbReference type="InterPro" id="IPR001007">
    <property type="entry name" value="VWF_dom"/>
</dbReference>
<evidence type="ECO:0000313" key="19">
    <source>
        <dbReference type="EMBL" id="PFX28667.1"/>
    </source>
</evidence>
<dbReference type="Pfam" id="PF08742">
    <property type="entry name" value="C8"/>
    <property type="match status" value="2"/>
</dbReference>
<keyword evidence="8" id="KW-0245">EGF-like domain</keyword>
<keyword evidence="7" id="KW-0325">Glycoprotein</keyword>
<comment type="caution">
    <text evidence="8">Lacks conserved residue(s) required for the propagation of feature annotation.</text>
</comment>
<feature type="signal peptide" evidence="12">
    <location>
        <begin position="1"/>
        <end position="30"/>
    </location>
</feature>
<keyword evidence="6 8" id="KW-1015">Disulfide bond</keyword>
<evidence type="ECO:0000256" key="3">
    <source>
        <dbReference type="ARBA" id="ARBA00022729"/>
    </source>
</evidence>
<feature type="compositionally biased region" description="Low complexity" evidence="11">
    <location>
        <begin position="1837"/>
        <end position="1851"/>
    </location>
</feature>
<dbReference type="Pfam" id="PF00057">
    <property type="entry name" value="Ldl_recept_a"/>
    <property type="match status" value="1"/>
</dbReference>
<dbReference type="InterPro" id="IPR000742">
    <property type="entry name" value="EGF"/>
</dbReference>
<feature type="disulfide bond" evidence="8">
    <location>
        <begin position="442"/>
        <end position="452"/>
    </location>
</feature>
<dbReference type="GO" id="GO:0007155">
    <property type="term" value="P:cell adhesion"/>
    <property type="evidence" value="ECO:0007669"/>
    <property type="project" value="UniProtKB-KW"/>
</dbReference>
<name>A0A2B4SJG1_STYPI</name>
<evidence type="ECO:0000256" key="1">
    <source>
        <dbReference type="ARBA" id="ARBA00004239"/>
    </source>
</evidence>
<dbReference type="SMART" id="SM00181">
    <property type="entry name" value="EGF"/>
    <property type="match status" value="6"/>
</dbReference>
<dbReference type="PANTHER" id="PTHR11339">
    <property type="entry name" value="EXTRACELLULAR MATRIX GLYCOPROTEIN RELATED"/>
    <property type="match status" value="1"/>
</dbReference>
<feature type="region of interest" description="Disordered" evidence="11">
    <location>
        <begin position="1707"/>
        <end position="1729"/>
    </location>
</feature>
<dbReference type="InterPro" id="IPR008979">
    <property type="entry name" value="Galactose-bd-like_sf"/>
</dbReference>
<evidence type="ECO:0000259" key="18">
    <source>
        <dbReference type="PROSITE" id="PS51233"/>
    </source>
</evidence>
<dbReference type="GO" id="GO:0005576">
    <property type="term" value="C:extracellular region"/>
    <property type="evidence" value="ECO:0007669"/>
    <property type="project" value="UniProtKB-SubCell"/>
</dbReference>
<dbReference type="InterPro" id="IPR002172">
    <property type="entry name" value="LDrepeatLR_classA_rpt"/>
</dbReference>
<dbReference type="PROSITE" id="PS00022">
    <property type="entry name" value="EGF_1"/>
    <property type="match status" value="2"/>
</dbReference>
<dbReference type="PROSITE" id="PS51233">
    <property type="entry name" value="VWFD"/>
    <property type="match status" value="3"/>
</dbReference>
<dbReference type="SUPFAM" id="SSF57603">
    <property type="entry name" value="FnI-like domain"/>
    <property type="match status" value="1"/>
</dbReference>
<dbReference type="PROSITE" id="PS50026">
    <property type="entry name" value="EGF_3"/>
    <property type="match status" value="2"/>
</dbReference>
<dbReference type="PROSITE" id="PS50068">
    <property type="entry name" value="LDLRA_2"/>
    <property type="match status" value="1"/>
</dbReference>
<dbReference type="SMART" id="SM00832">
    <property type="entry name" value="C8"/>
    <property type="match status" value="2"/>
</dbReference>
<evidence type="ECO:0000259" key="14">
    <source>
        <dbReference type="PROSITE" id="PS50026"/>
    </source>
</evidence>
<evidence type="ECO:0000259" key="16">
    <source>
        <dbReference type="PROSITE" id="PS50940"/>
    </source>
</evidence>
<dbReference type="SUPFAM" id="SSF57567">
    <property type="entry name" value="Serine protease inhibitors"/>
    <property type="match status" value="4"/>
</dbReference>
<feature type="disulfide bond" evidence="9">
    <location>
        <begin position="2218"/>
        <end position="2233"/>
    </location>
</feature>
<evidence type="ECO:0000256" key="4">
    <source>
        <dbReference type="ARBA" id="ARBA00022737"/>
    </source>
</evidence>
<evidence type="ECO:0000256" key="8">
    <source>
        <dbReference type="PROSITE-ProRule" id="PRU00076"/>
    </source>
</evidence>
<dbReference type="InterPro" id="IPR036084">
    <property type="entry name" value="Ser_inhib-like_sf"/>
</dbReference>
<keyword evidence="10" id="KW-0175">Coiled coil</keyword>
<keyword evidence="5" id="KW-0130">Cell adhesion</keyword>
<sequence>MQLQTMKFVHVLPVVYGIVLVLGRAGTSHGETQSQKEILGFLDELDRLAVTTPKSDETNRKGHFCTFYVPHKIRVSREFRRRTIKSFQVACRQGEIAQRCTQYRVVFEPTVHDLTKTVLQKVQRCCDGWKGINCNQRVDSLSQKRQFTDLESFTYTLKEIKCLEVNVTIEYDNVTITRNQAIAEMRQVAGEARAELHTCPDVTARLRDVHIRNRINVTSIIAVFYLQSKLPSSTSLSSIDIDCVKDSGIFMDLKAIPERIAPKFNGHPAIAVFVTYNTRGLCCDEGLVESSGICVPCAAGSYHDLHAGRCIGCDENTYQPQSGQISCLACPDGMVADGVNATKCTRTCSPSCLNNGLCSDGFCFCPSGYTGEACEQALCSSPCENGGICLAPDTCNCRPGYSGPTCKTDFCDPTCSNGGTCLAGNCSCTPGWNGDSCETALCFNGCANHGTCIAPEKCACAPGFTGSQCQLGVSFCSGLPDGDYKDPNNCHGYISCSDGLTNHKDCPTGLRYNYTINQCDWPANVQCDQDVIDVKWKTILSDAILPGATNEPDLCFSWRSHIKTFDGRFIYFPGRCTYKLIHDCEDDLFSVHVFTDPLCKNLTNCRRSVNLYLGGLDIKISLGERDQVTVANKSVSLPHVVNSVVIEKVSNYVITYGYNGMTVLWDGIDAVYVHVSANHKNKTCGFCGNYNGLPDDDIMTYRRQQVSSIAKFGNSWRMTDIFHMCPNVREEETRNPCNMLTQGNRTKIRGICSFLRNATFFPCHGALDPAPFIKMCEEELSVTCPKTQQFTECASSCPPTCQIKNRNYICPERCLDVCHCGNGTVYDGQRCVTVQQCPCVHNKKHHPPNSVIKRDCNNCTCANGRWLCTNRQCPGYIIKQFSSSMTSVYSPVGVSVKWDGISRVYVRVQPRFRDMTCGLCGNFNGKQKDDFTTKEDVVETSVTAFGNSWKVGPACNDTQPLKHPCEVQIQRKAAAERLCNRLLQSPFSSCHHTVNPSDGYIASCMYDVCGCQHGTQCLCTAIAAYVHDCARHGVVIDWINSKSIPECNAVCPITGQVHQVCGSSCRRTCHEISMDLPCEEECVEGCNCPKGMALTEDDRCVPHSQCRCSLDGQSYKPGTVIRSANCKECSCKGTQWSCTSHDCPGTCSVYGELNYITFDGRRYPFNGACDYVLAQDSCDGTSSVTFQIQAQNVPCGSSGVICTKKVIITLNNTVVTLEREKDPVISARPGAGGLNIIERFQIRERHFFTMLETGFGLTVTWDRGTRLYITLDPKFKGRTCGLCGNFNDDRNDDFMTPQLSPETLATDFGDSWKVETSCPNASIPKDPCVKNKHRAPWAHKMCSVIRSDVFKPCHKVVNPDSWYDACYRDACACDSGGDSIQCPSEDGHCFEYTPCDAGCPRTCENQCEANPARCPVQFEGCSCPNGTVLHDGKCISPRSCPCSVDGIDYEPGSIVVMNCQRCSCEAGCFSCTGPTCPSSATQLTWTTHSQKAATHVTLPSSVVAAPQATATSSSVMVAPLHSTAKAVFSTASSRIKVTTSSLMAVQHEIITMLSLIRASPSTVPTVIFPRVTRISKPAMPPSVSHSKVTRTSLIAATPSEMTNQPLTATSPSKATYGPLTARISLNETETFLPVASYSKERASFILAKPLPRKSKSSLPAGVTLNTTVLGLPGALSSEVMGNFFSAAPVSSIPVVSPLKMLTGSLTTTRTSELRASSPTSALPANKIASSQQAVPTTKDILIPEASLAKVRTSPLKATQLLRSSIPADQPPKSSEVIESSPRAVQPSKGIATSLSVTSTTKGTEGFLTLAPSMKGTVVFPSAALTTKEETSPQLVAPPSKVRSSSSSAISPTEKTKWTLSGAQPSKETVIFLSEAQAAMTTGNVHTLRQSSMVTASSLLEASFTKITTSTQKLLPFSKAAISSRKTAILEKETTSTQEAPPKISENERQEPTRNKMAASTRPAASSSLVTAHSLPLKVPGKMTTSALVPAPQTNTTVSSLPQTPKLTATSLTAAVTSTAQSILPPEAPSKILEKNSPLLASPTLIASTITTKPSVLTSIKPQNTSVVHITHLQCPSDRVYTPCKSNCDESCQYMNNTCRKTLSTQCVPGCKCPGGTVFNGTSCVNPADCICFHKGRYYDPGATWNDTCDRCWCWNNSVICRPVRCPPQLVPCPNNSVSMILPGECCQSCVLAKNETKCIAPEYKCRDNSKCITKHWVCDGENDCKDGEDERKCTTSISACFESLGLSDRVPDHSFAASSSDSVYYRPSEGRLHNTHVEGRGSGAWCPKPNDTVPYLQVQLDSLQKVTATFYANTNQTSVVRNKLQQPVDALYLRVYPVQSHIGPCLRLEFYGCNTGVNVPPVWPEVRCDNVTTTTKRRETARCLNVSKDTTVDINVIDEQLKSIESTDPIVFKDPLVLENEKLLEELKQKEQDLLNLKERWRIREEELDKKVKEFELLLQLQEERTARKELEILYKERAFSLETVKENDKLLKFYSGFENYDMFSMVLDFLGRDAASHLMCQPPPEHI</sequence>
<dbReference type="OrthoDB" id="5960688at2759"/>